<feature type="region of interest" description="Disordered" evidence="4">
    <location>
        <begin position="473"/>
        <end position="509"/>
    </location>
</feature>
<evidence type="ECO:0000313" key="7">
    <source>
        <dbReference type="Proteomes" id="UP001157126"/>
    </source>
</evidence>
<comment type="caution">
    <text evidence="6">The sequence shown here is derived from an EMBL/GenBank/DDBJ whole genome shotgun (WGS) entry which is preliminary data.</text>
</comment>
<dbReference type="EMBL" id="BSUO01000001">
    <property type="protein sequence ID" value="GMA41319.1"/>
    <property type="molecule type" value="Genomic_DNA"/>
</dbReference>
<comment type="similarity">
    <text evidence="1">Belongs to the CbxX/CfxQ family.</text>
</comment>
<dbReference type="PANTHER" id="PTHR43392">
    <property type="entry name" value="AAA-TYPE ATPASE FAMILY PROTEIN / ANKYRIN REPEAT FAMILY PROTEIN"/>
    <property type="match status" value="1"/>
</dbReference>
<feature type="compositionally biased region" description="Polar residues" evidence="4">
    <location>
        <begin position="493"/>
        <end position="509"/>
    </location>
</feature>
<dbReference type="PRINTS" id="PR00819">
    <property type="entry name" value="CBXCFQXSUPER"/>
</dbReference>
<dbReference type="InterPro" id="IPR000641">
    <property type="entry name" value="CbxX/CfxQ"/>
</dbReference>
<dbReference type="InterPro" id="IPR003959">
    <property type="entry name" value="ATPase_AAA_core"/>
</dbReference>
<dbReference type="RefSeq" id="WP_284304876.1">
    <property type="nucleotide sequence ID" value="NZ_BSUO01000001.1"/>
</dbReference>
<dbReference type="Gene3D" id="1.10.8.60">
    <property type="match status" value="1"/>
</dbReference>
<evidence type="ECO:0000256" key="2">
    <source>
        <dbReference type="ARBA" id="ARBA00022741"/>
    </source>
</evidence>
<feature type="compositionally biased region" description="Gly residues" evidence="4">
    <location>
        <begin position="144"/>
        <end position="154"/>
    </location>
</feature>
<feature type="region of interest" description="Disordered" evidence="4">
    <location>
        <begin position="1"/>
        <end position="25"/>
    </location>
</feature>
<feature type="compositionally biased region" description="Low complexity" evidence="4">
    <location>
        <begin position="155"/>
        <end position="184"/>
    </location>
</feature>
<dbReference type="PANTHER" id="PTHR43392:SF2">
    <property type="entry name" value="AAA-TYPE ATPASE FAMILY PROTEIN _ ANKYRIN REPEAT FAMILY PROTEIN"/>
    <property type="match status" value="1"/>
</dbReference>
<organism evidence="6 7">
    <name type="scientific">Mobilicoccus caccae</name>
    <dbReference type="NCBI Taxonomy" id="1859295"/>
    <lineage>
        <taxon>Bacteria</taxon>
        <taxon>Bacillati</taxon>
        <taxon>Actinomycetota</taxon>
        <taxon>Actinomycetes</taxon>
        <taxon>Micrococcales</taxon>
        <taxon>Dermatophilaceae</taxon>
        <taxon>Mobilicoccus</taxon>
    </lineage>
</organism>
<dbReference type="SUPFAM" id="SSF52540">
    <property type="entry name" value="P-loop containing nucleoside triphosphate hydrolases"/>
    <property type="match status" value="1"/>
</dbReference>
<dbReference type="Proteomes" id="UP001157126">
    <property type="component" value="Unassembled WGS sequence"/>
</dbReference>
<feature type="compositionally biased region" description="Acidic residues" evidence="4">
    <location>
        <begin position="478"/>
        <end position="488"/>
    </location>
</feature>
<feature type="region of interest" description="Disordered" evidence="4">
    <location>
        <begin position="142"/>
        <end position="205"/>
    </location>
</feature>
<keyword evidence="7" id="KW-1185">Reference proteome</keyword>
<keyword evidence="2" id="KW-0547">Nucleotide-binding</keyword>
<protein>
    <recommendedName>
        <fullName evidence="5">AAA+ ATPase domain-containing protein</fullName>
    </recommendedName>
</protein>
<dbReference type="InterPro" id="IPR027417">
    <property type="entry name" value="P-loop_NTPase"/>
</dbReference>
<feature type="domain" description="AAA+ ATPase" evidence="5">
    <location>
        <begin position="249"/>
        <end position="384"/>
    </location>
</feature>
<feature type="region of interest" description="Disordered" evidence="4">
    <location>
        <begin position="82"/>
        <end position="117"/>
    </location>
</feature>
<dbReference type="InterPro" id="IPR041627">
    <property type="entry name" value="AAA_lid_6"/>
</dbReference>
<name>A0ABQ6ITP1_9MICO</name>
<dbReference type="Pfam" id="PF00004">
    <property type="entry name" value="AAA"/>
    <property type="match status" value="1"/>
</dbReference>
<dbReference type="Pfam" id="PF17866">
    <property type="entry name" value="AAA_lid_6"/>
    <property type="match status" value="1"/>
</dbReference>
<evidence type="ECO:0000256" key="1">
    <source>
        <dbReference type="ARBA" id="ARBA00010378"/>
    </source>
</evidence>
<evidence type="ECO:0000256" key="4">
    <source>
        <dbReference type="SAM" id="MobiDB-lite"/>
    </source>
</evidence>
<accession>A0ABQ6ITP1</accession>
<evidence type="ECO:0000259" key="5">
    <source>
        <dbReference type="SMART" id="SM00382"/>
    </source>
</evidence>
<proteinExistence type="inferred from homology"/>
<keyword evidence="3" id="KW-0067">ATP-binding</keyword>
<evidence type="ECO:0000256" key="3">
    <source>
        <dbReference type="ARBA" id="ARBA00022840"/>
    </source>
</evidence>
<sequence length="509" mass="53136">MGGTTQDFFDAASRGRRFASGPTPLLAGLAAESPEHARAYASALVEVATAACTVPGAGSEAVGKATTTGQAQLAAVGARVSHSSLPGPAPDPSAGAPVAFPNLPTDPASTIPGGSAIPDARFASSSVMQQLEALTRATRELWGGADGTPEGGTTGASPAATLPGAAPTGLSGEAATGHHTAAAAPQVSGDPAAQEPAEPEKPEKSVEELLAELDDLIGLARVKREVHQQVALLKVDAMRRKAGLRSATLTRHLVFVGNPGTGKTTVARLVGGIYHALGLLTKGQLVEVDRSELVAGYLGQTATKTAEIAKSAYGGVLFIDEAYSLAGDQYGQEAIDTLVKEMEDHRDELVVIVAGYPEPMAEFIDTNPGLASRFRTTITFDDYTDEEITDILEAVAEKSDYVVSPDGLARFREILAATPRTESFGNGRFARNTLEAAIGRHAWRLQDMTEPSLDDLRTLERVDFDDRFEAIDPLPSATDEENSDEENTAVDPGTTTTAFGNVESSEGRS</sequence>
<dbReference type="SMART" id="SM00382">
    <property type="entry name" value="AAA"/>
    <property type="match status" value="1"/>
</dbReference>
<evidence type="ECO:0000313" key="6">
    <source>
        <dbReference type="EMBL" id="GMA41319.1"/>
    </source>
</evidence>
<dbReference type="InterPro" id="IPR003593">
    <property type="entry name" value="AAA+_ATPase"/>
</dbReference>
<dbReference type="CDD" id="cd00009">
    <property type="entry name" value="AAA"/>
    <property type="match status" value="1"/>
</dbReference>
<gene>
    <name evidence="6" type="ORF">GCM10025883_33640</name>
</gene>
<dbReference type="Gene3D" id="3.40.50.300">
    <property type="entry name" value="P-loop containing nucleotide triphosphate hydrolases"/>
    <property type="match status" value="1"/>
</dbReference>
<dbReference type="InterPro" id="IPR050773">
    <property type="entry name" value="CbxX/CfxQ_RuBisCO_ESX"/>
</dbReference>
<reference evidence="7" key="1">
    <citation type="journal article" date="2019" name="Int. J. Syst. Evol. Microbiol.">
        <title>The Global Catalogue of Microorganisms (GCM) 10K type strain sequencing project: providing services to taxonomists for standard genome sequencing and annotation.</title>
        <authorList>
            <consortium name="The Broad Institute Genomics Platform"/>
            <consortium name="The Broad Institute Genome Sequencing Center for Infectious Disease"/>
            <person name="Wu L."/>
            <person name="Ma J."/>
        </authorList>
    </citation>
    <scope>NUCLEOTIDE SEQUENCE [LARGE SCALE GENOMIC DNA]</scope>
    <source>
        <strain evidence="7">NBRC 113072</strain>
    </source>
</reference>